<dbReference type="Gene3D" id="3.40.50.300">
    <property type="entry name" value="P-loop containing nucleotide triphosphate hydrolases"/>
    <property type="match status" value="1"/>
</dbReference>
<keyword evidence="3" id="KW-1185">Reference proteome</keyword>
<keyword evidence="2" id="KW-0547">Nucleotide-binding</keyword>
<dbReference type="SMART" id="SM00487">
    <property type="entry name" value="DEXDc"/>
    <property type="match status" value="1"/>
</dbReference>
<name>A0ABT6NE10_9FIRM</name>
<dbReference type="InterPro" id="IPR027417">
    <property type="entry name" value="P-loop_NTPase"/>
</dbReference>
<dbReference type="InterPro" id="IPR014001">
    <property type="entry name" value="Helicase_ATP-bd"/>
</dbReference>
<dbReference type="InterPro" id="IPR006935">
    <property type="entry name" value="Helicase/UvrB_N"/>
</dbReference>
<protein>
    <submittedName>
        <fullName evidence="2">DEAD/DEAH box helicase family protein</fullName>
    </submittedName>
</protein>
<sequence length="1077" mass="124343">MPPKNNKQLNAFSDQLILFEYFLNQFGKNSLKSLAGKLNDADYEGYDSNNHTYFYNYLVRVCAASKDKVKISKDKLSIYDDNIVRHVKQIGEKRGGITLKYFQYISLLFTEMYLDRYFTDQHNFIQDLNSFIKTKKTESLGKLEFKPYDSDSINKIAFMSATGSGKTLIMHINILQYIHYFKKAQRINSKLTINKIIMLAPNEGMSMQHLDELRLSSIKAALFEKNTVLLQSQNEGVVVIDMNKLKEEGKVKTVSVDSFEQNNLVLVDEGHRGLSGDVWYDFRTRLSEEGFVFEYSATFKQALKANSTKTDEKALMEEYGKSIIMDYSYKYFYEDGYGKEYHIYNLKDSIDEEQRHLYLTGCLLSFYQQLKLFETNGQDYRAFNIEKPLLVFVGNRVTASTSKAELTDVEEVLDFIDKFVNKIERTVSRIKAVLDEDTGLIDGRGNELFYGDFQALRSIFGQSPDAKDIYRDILKVVFNTETASDEPRLHLVNLKQVKGEIALRIGEYGEFFGVINIGDTSALLKKSEENKIVTRTEEFISDSLFRLINDKNSTINILVGSRKFTEGWNSWRVSTMGLINFAKGEGSQAIQLFGRGVRLKGYNGGLKRSNKIEDSLTLPKYINVLETLTIFGIKAQYMEDFKKYLDLEGMPSNENVHEFTMPVISRFNEVKSKKLKVIKVKDGVNFKKQAKRLILDIPDEGFMRYLAKNKVTIDCRSKVQTIESSYSILNIHSTTDGHVIDKVYLSIFNYELIFEELEIYKNEKHYFNIIINKDKLKDILSVEGWYSLIIPKTHIEIDTVEKLYAATDYCVMVLKSYMDKYFKFKKEEWEAPFLEYKELTEEDNNFISEYNISYTEAGEGDEGATELNEFIKNIADIIDANNGLDEYEKTSFNGSLTAFDFRSHLYSPLLCLKANGLKIQVSPVSLNEDEKAFVDVLRQYVEDNSGLFTDKSLYLLRNKSKSGMGFFEAGNFYPDYVLWIDTEEIQYISFVDPKGLMRVRPDDPKINFYAKIKELEEQLQPSCTEKKIVLNSFIVSSTPSLDLKSWWNMSKPEREERNVLSLDNNDCIEVMIGKILS</sequence>
<reference evidence="2 3" key="1">
    <citation type="submission" date="2023-04" db="EMBL/GenBank/DDBJ databases">
        <title>Fusibacter bizertensis strain WBS, isolated from littoral bottom sediments of the Arctic seas - biochemical and genomic analysis.</title>
        <authorList>
            <person name="Brioukhanov A.L."/>
        </authorList>
    </citation>
    <scope>NUCLEOTIDE SEQUENCE [LARGE SCALE GENOMIC DNA]</scope>
    <source>
        <strain evidence="2 3">WBS</strain>
    </source>
</reference>
<feature type="domain" description="Helicase ATP-binding" evidence="1">
    <location>
        <begin position="141"/>
        <end position="332"/>
    </location>
</feature>
<dbReference type="Proteomes" id="UP001158045">
    <property type="component" value="Unassembled WGS sequence"/>
</dbReference>
<dbReference type="SUPFAM" id="SSF52540">
    <property type="entry name" value="P-loop containing nucleoside triphosphate hydrolases"/>
    <property type="match status" value="1"/>
</dbReference>
<evidence type="ECO:0000313" key="2">
    <source>
        <dbReference type="EMBL" id="MDH8678659.1"/>
    </source>
</evidence>
<evidence type="ECO:0000259" key="1">
    <source>
        <dbReference type="SMART" id="SM00487"/>
    </source>
</evidence>
<evidence type="ECO:0000313" key="3">
    <source>
        <dbReference type="Proteomes" id="UP001158045"/>
    </source>
</evidence>
<keyword evidence="2" id="KW-0347">Helicase</keyword>
<dbReference type="GO" id="GO:0004386">
    <property type="term" value="F:helicase activity"/>
    <property type="evidence" value="ECO:0007669"/>
    <property type="project" value="UniProtKB-KW"/>
</dbReference>
<organism evidence="2 3">
    <name type="scientific">Fusibacter bizertensis</name>
    <dbReference type="NCBI Taxonomy" id="1488331"/>
    <lineage>
        <taxon>Bacteria</taxon>
        <taxon>Bacillati</taxon>
        <taxon>Bacillota</taxon>
        <taxon>Clostridia</taxon>
        <taxon>Eubacteriales</taxon>
        <taxon>Eubacteriales Family XII. Incertae Sedis</taxon>
        <taxon>Fusibacter</taxon>
    </lineage>
</organism>
<gene>
    <name evidence="2" type="ORF">QE109_10900</name>
</gene>
<comment type="caution">
    <text evidence="2">The sequence shown here is derived from an EMBL/GenBank/DDBJ whole genome shotgun (WGS) entry which is preliminary data.</text>
</comment>
<dbReference type="EMBL" id="JARYZI010000006">
    <property type="protein sequence ID" value="MDH8678659.1"/>
    <property type="molecule type" value="Genomic_DNA"/>
</dbReference>
<accession>A0ABT6NE10</accession>
<keyword evidence="2" id="KW-0378">Hydrolase</keyword>
<dbReference type="RefSeq" id="WP_281094509.1">
    <property type="nucleotide sequence ID" value="NZ_JARYZI010000006.1"/>
</dbReference>
<keyword evidence="2" id="KW-0067">ATP-binding</keyword>
<proteinExistence type="predicted"/>
<dbReference type="Pfam" id="PF04851">
    <property type="entry name" value="ResIII"/>
    <property type="match status" value="1"/>
</dbReference>